<name>A0A0C3ALG7_9AGAM</name>
<accession>A0A0C3ALG7</accession>
<feature type="compositionally biased region" description="Polar residues" evidence="1">
    <location>
        <begin position="46"/>
        <end position="77"/>
    </location>
</feature>
<dbReference type="EMBL" id="KN822020">
    <property type="protein sequence ID" value="KIM65792.1"/>
    <property type="molecule type" value="Genomic_DNA"/>
</dbReference>
<organism evidence="2 3">
    <name type="scientific">Scleroderma citrinum Foug A</name>
    <dbReference type="NCBI Taxonomy" id="1036808"/>
    <lineage>
        <taxon>Eukaryota</taxon>
        <taxon>Fungi</taxon>
        <taxon>Dikarya</taxon>
        <taxon>Basidiomycota</taxon>
        <taxon>Agaricomycotina</taxon>
        <taxon>Agaricomycetes</taxon>
        <taxon>Agaricomycetidae</taxon>
        <taxon>Boletales</taxon>
        <taxon>Sclerodermatineae</taxon>
        <taxon>Sclerodermataceae</taxon>
        <taxon>Scleroderma</taxon>
    </lineage>
</organism>
<dbReference type="OrthoDB" id="2368680at2759"/>
<dbReference type="InParanoid" id="A0A0C3ALG7"/>
<feature type="region of interest" description="Disordered" evidence="1">
    <location>
        <begin position="46"/>
        <end position="130"/>
    </location>
</feature>
<proteinExistence type="predicted"/>
<dbReference type="HOGENOM" id="CLU_681788_0_0_1"/>
<gene>
    <name evidence="2" type="ORF">SCLCIDRAFT_416646</name>
</gene>
<evidence type="ECO:0008006" key="4">
    <source>
        <dbReference type="Google" id="ProtNLM"/>
    </source>
</evidence>
<keyword evidence="3" id="KW-1185">Reference proteome</keyword>
<protein>
    <recommendedName>
        <fullName evidence="4">Rho termination factor N-terminal domain-containing protein</fullName>
    </recommendedName>
</protein>
<evidence type="ECO:0000256" key="1">
    <source>
        <dbReference type="SAM" id="MobiDB-lite"/>
    </source>
</evidence>
<evidence type="ECO:0000313" key="2">
    <source>
        <dbReference type="EMBL" id="KIM65792.1"/>
    </source>
</evidence>
<evidence type="ECO:0000313" key="3">
    <source>
        <dbReference type="Proteomes" id="UP000053989"/>
    </source>
</evidence>
<sequence>MDLCKLTVPQLKALCKERRIVGYSKLGKAALIQKLNDAASSEISRKASTSGQGAHSSSVANTTTHSLQSSSVTNPESCSIPRTRDLALSTPKSVPHHLSQPSNAVPARKPPEHPIPNKRSTHIGSPLARKRVKTTASAQLDMLGAYSGSHSSSPKHCVPPTPIPTSIDVFKAPAIPQRLLFIVNPELQESLPSGTLRGFSTQKDASQRFKPLTLSRPRTGSSCQPGHWQEATETNSLAALGSSPGMAFRSSPSFASSLSFVNISFPPSISDRRKVQGWAVILSGLDDPERGACCLVSRVIRYAVYLSAVHILEMKHHGRRLDTVFQQYPKHMTNLWPYLRFRDCEALERGQAFDRSFLGNYMRSLSFDPLSEHLWGGPDSDRQVEIALRWLESHLYIATCSMLI</sequence>
<dbReference type="Proteomes" id="UP000053989">
    <property type="component" value="Unassembled WGS sequence"/>
</dbReference>
<reference evidence="2 3" key="1">
    <citation type="submission" date="2014-04" db="EMBL/GenBank/DDBJ databases">
        <authorList>
            <consortium name="DOE Joint Genome Institute"/>
            <person name="Kuo A."/>
            <person name="Kohler A."/>
            <person name="Nagy L.G."/>
            <person name="Floudas D."/>
            <person name="Copeland A."/>
            <person name="Barry K.W."/>
            <person name="Cichocki N."/>
            <person name="Veneault-Fourrey C."/>
            <person name="LaButti K."/>
            <person name="Lindquist E.A."/>
            <person name="Lipzen A."/>
            <person name="Lundell T."/>
            <person name="Morin E."/>
            <person name="Murat C."/>
            <person name="Sun H."/>
            <person name="Tunlid A."/>
            <person name="Henrissat B."/>
            <person name="Grigoriev I.V."/>
            <person name="Hibbett D.S."/>
            <person name="Martin F."/>
            <person name="Nordberg H.P."/>
            <person name="Cantor M.N."/>
            <person name="Hua S.X."/>
        </authorList>
    </citation>
    <scope>NUCLEOTIDE SEQUENCE [LARGE SCALE GENOMIC DNA]</scope>
    <source>
        <strain evidence="2 3">Foug A</strain>
    </source>
</reference>
<reference evidence="3" key="2">
    <citation type="submission" date="2015-01" db="EMBL/GenBank/DDBJ databases">
        <title>Evolutionary Origins and Diversification of the Mycorrhizal Mutualists.</title>
        <authorList>
            <consortium name="DOE Joint Genome Institute"/>
            <consortium name="Mycorrhizal Genomics Consortium"/>
            <person name="Kohler A."/>
            <person name="Kuo A."/>
            <person name="Nagy L.G."/>
            <person name="Floudas D."/>
            <person name="Copeland A."/>
            <person name="Barry K.W."/>
            <person name="Cichocki N."/>
            <person name="Veneault-Fourrey C."/>
            <person name="LaButti K."/>
            <person name="Lindquist E.A."/>
            <person name="Lipzen A."/>
            <person name="Lundell T."/>
            <person name="Morin E."/>
            <person name="Murat C."/>
            <person name="Riley R."/>
            <person name="Ohm R."/>
            <person name="Sun H."/>
            <person name="Tunlid A."/>
            <person name="Henrissat B."/>
            <person name="Grigoriev I.V."/>
            <person name="Hibbett D.S."/>
            <person name="Martin F."/>
        </authorList>
    </citation>
    <scope>NUCLEOTIDE SEQUENCE [LARGE SCALE GENOMIC DNA]</scope>
    <source>
        <strain evidence="3">Foug A</strain>
    </source>
</reference>
<dbReference type="STRING" id="1036808.A0A0C3ALG7"/>
<dbReference type="AlphaFoldDB" id="A0A0C3ALG7"/>